<keyword evidence="2" id="KW-1185">Reference proteome</keyword>
<reference evidence="2" key="1">
    <citation type="submission" date="2013-03" db="EMBL/GenBank/DDBJ databases">
        <title>The Genome Sequence of Anopheles dirus WRAIR2.</title>
        <authorList>
            <consortium name="The Broad Institute Genomics Platform"/>
            <person name="Neafsey D.E."/>
            <person name="Walton C."/>
            <person name="Walker B."/>
            <person name="Young S.K."/>
            <person name="Zeng Q."/>
            <person name="Gargeya S."/>
            <person name="Fitzgerald M."/>
            <person name="Haas B."/>
            <person name="Abouelleil A."/>
            <person name="Allen A.W."/>
            <person name="Alvarado L."/>
            <person name="Arachchi H.M."/>
            <person name="Berlin A.M."/>
            <person name="Chapman S.B."/>
            <person name="Gainer-Dewar J."/>
            <person name="Goldberg J."/>
            <person name="Griggs A."/>
            <person name="Gujja S."/>
            <person name="Hansen M."/>
            <person name="Howarth C."/>
            <person name="Imamovic A."/>
            <person name="Ireland A."/>
            <person name="Larimer J."/>
            <person name="McCowan C."/>
            <person name="Murphy C."/>
            <person name="Pearson M."/>
            <person name="Poon T.W."/>
            <person name="Priest M."/>
            <person name="Roberts A."/>
            <person name="Saif S."/>
            <person name="Shea T."/>
            <person name="Sisk P."/>
            <person name="Sykes S."/>
            <person name="Wortman J."/>
            <person name="Nusbaum C."/>
            <person name="Birren B."/>
        </authorList>
    </citation>
    <scope>NUCLEOTIDE SEQUENCE [LARGE SCALE GENOMIC DNA]</scope>
    <source>
        <strain evidence="2">WRAIR2</strain>
    </source>
</reference>
<dbReference type="Proteomes" id="UP000075884">
    <property type="component" value="Unassembled WGS sequence"/>
</dbReference>
<accession>A0A182NXP3</accession>
<dbReference type="VEuPathDB" id="VectorBase:ADIR014616"/>
<name>A0A182NXP3_9DIPT</name>
<dbReference type="AlphaFoldDB" id="A0A182NXP3"/>
<evidence type="ECO:0000313" key="2">
    <source>
        <dbReference type="Proteomes" id="UP000075884"/>
    </source>
</evidence>
<sequence>PGAVRWPGCIVLTPVPSRQSEYSFTAVHSWFPPFQEGLRLDGKVSCSAQRMLSPNVPNLVHNRADRPPVFPGGIIQQQAVDVKGTPRVNEIRDFFSRARQEVQGSVSEVCH</sequence>
<evidence type="ECO:0000313" key="1">
    <source>
        <dbReference type="EnsemblMetazoa" id="ADIR014616-PA"/>
    </source>
</evidence>
<proteinExistence type="predicted"/>
<dbReference type="EnsemblMetazoa" id="ADIR014616-RA">
    <property type="protein sequence ID" value="ADIR014616-PA"/>
    <property type="gene ID" value="ADIR014616"/>
</dbReference>
<organism evidence="1 2">
    <name type="scientific">Anopheles dirus</name>
    <dbReference type="NCBI Taxonomy" id="7168"/>
    <lineage>
        <taxon>Eukaryota</taxon>
        <taxon>Metazoa</taxon>
        <taxon>Ecdysozoa</taxon>
        <taxon>Arthropoda</taxon>
        <taxon>Hexapoda</taxon>
        <taxon>Insecta</taxon>
        <taxon>Pterygota</taxon>
        <taxon>Neoptera</taxon>
        <taxon>Endopterygota</taxon>
        <taxon>Diptera</taxon>
        <taxon>Nematocera</taxon>
        <taxon>Culicoidea</taxon>
        <taxon>Culicidae</taxon>
        <taxon>Anophelinae</taxon>
        <taxon>Anopheles</taxon>
    </lineage>
</organism>
<protein>
    <submittedName>
        <fullName evidence="1">Uncharacterized protein</fullName>
    </submittedName>
</protein>
<reference evidence="1" key="2">
    <citation type="submission" date="2020-05" db="UniProtKB">
        <authorList>
            <consortium name="EnsemblMetazoa"/>
        </authorList>
    </citation>
    <scope>IDENTIFICATION</scope>
    <source>
        <strain evidence="1">WRAIR2</strain>
    </source>
</reference>